<proteinExistence type="predicted"/>
<dbReference type="VEuPathDB" id="TriTrypDB:Lsey_0140_0030"/>
<keyword evidence="4" id="KW-1185">Reference proteome</keyword>
<evidence type="ECO:0008006" key="5">
    <source>
        <dbReference type="Google" id="ProtNLM"/>
    </source>
</evidence>
<protein>
    <recommendedName>
        <fullName evidence="5">Transmembrane protein</fullName>
    </recommendedName>
</protein>
<accession>A0A0N1HXV2</accession>
<keyword evidence="2" id="KW-1133">Transmembrane helix</keyword>
<dbReference type="OrthoDB" id="277699at2759"/>
<keyword evidence="2" id="KW-0812">Transmembrane</keyword>
<dbReference type="Proteomes" id="UP000038009">
    <property type="component" value="Unassembled WGS sequence"/>
</dbReference>
<gene>
    <name evidence="3" type="ORF">ABL78_4671</name>
</gene>
<evidence type="ECO:0000313" key="3">
    <source>
        <dbReference type="EMBL" id="KPI86245.1"/>
    </source>
</evidence>
<reference evidence="3 4" key="1">
    <citation type="journal article" date="2015" name="PLoS Pathog.">
        <title>Leptomonas seymouri: Adaptations to the Dixenous Life Cycle Analyzed by Genome Sequencing, Transcriptome Profiling and Co-infection with Leishmania donovani.</title>
        <authorList>
            <person name="Kraeva N."/>
            <person name="Butenko A."/>
            <person name="Hlavacova J."/>
            <person name="Kostygov A."/>
            <person name="Myskova J."/>
            <person name="Grybchuk D."/>
            <person name="Lestinova T."/>
            <person name="Votypka J."/>
            <person name="Volf P."/>
            <person name="Opperdoes F."/>
            <person name="Flegontov P."/>
            <person name="Lukes J."/>
            <person name="Yurchenko V."/>
        </authorList>
    </citation>
    <scope>NUCLEOTIDE SEQUENCE [LARGE SCALE GENOMIC DNA]</scope>
    <source>
        <strain evidence="3 4">ATCC 30220</strain>
    </source>
</reference>
<feature type="region of interest" description="Disordered" evidence="1">
    <location>
        <begin position="129"/>
        <end position="153"/>
    </location>
</feature>
<dbReference type="AlphaFoldDB" id="A0A0N1HXV2"/>
<evidence type="ECO:0000256" key="2">
    <source>
        <dbReference type="SAM" id="Phobius"/>
    </source>
</evidence>
<feature type="region of interest" description="Disordered" evidence="1">
    <location>
        <begin position="176"/>
        <end position="199"/>
    </location>
</feature>
<evidence type="ECO:0000313" key="4">
    <source>
        <dbReference type="Proteomes" id="UP000038009"/>
    </source>
</evidence>
<dbReference type="EMBL" id="LJSK01000140">
    <property type="protein sequence ID" value="KPI86245.1"/>
    <property type="molecule type" value="Genomic_DNA"/>
</dbReference>
<evidence type="ECO:0000256" key="1">
    <source>
        <dbReference type="SAM" id="MobiDB-lite"/>
    </source>
</evidence>
<comment type="caution">
    <text evidence="3">The sequence shown here is derived from an EMBL/GenBank/DDBJ whole genome shotgun (WGS) entry which is preliminary data.</text>
</comment>
<feature type="transmembrane region" description="Helical" evidence="2">
    <location>
        <begin position="97"/>
        <end position="118"/>
    </location>
</feature>
<name>A0A0N1HXV2_LEPSE</name>
<keyword evidence="2" id="KW-0472">Membrane</keyword>
<dbReference type="OMA" id="INDGWHK"/>
<sequence length="270" mass="29971">MAFWGPLQRQLMTYLARHPQFQRAMKDTSQRVAAHPTFQKAKQSVYSVFETSGKKTARGANAAGQGAAGGAGESMFGQWKRHSAEQWQKHMVKAASFIFANLMTLLVLIQFGPMLWHYCKRGVRYLTSSHQTPETEHGEKRRRKGAESMEGSKAAYQVEAQDNNTRKAILQSVPQPVDKGGRVTESASPTAPLHTQWGQSSSLFDDTTAASKSADVQQTFNNMHNDVFRSSNEGTQVDFNTSFLVKMGDETTFTSSLEREHLTGSVSSRS</sequence>
<organism evidence="3 4">
    <name type="scientific">Leptomonas seymouri</name>
    <dbReference type="NCBI Taxonomy" id="5684"/>
    <lineage>
        <taxon>Eukaryota</taxon>
        <taxon>Discoba</taxon>
        <taxon>Euglenozoa</taxon>
        <taxon>Kinetoplastea</taxon>
        <taxon>Metakinetoplastina</taxon>
        <taxon>Trypanosomatida</taxon>
        <taxon>Trypanosomatidae</taxon>
        <taxon>Leishmaniinae</taxon>
        <taxon>Leptomonas</taxon>
    </lineage>
</organism>